<dbReference type="InterPro" id="IPR051164">
    <property type="entry name" value="NmrA-like_oxidored"/>
</dbReference>
<dbReference type="EMBL" id="QXML01000005">
    <property type="protein sequence ID" value="RIW14966.1"/>
    <property type="molecule type" value="Genomic_DNA"/>
</dbReference>
<dbReference type="OrthoDB" id="9780595at2"/>
<dbReference type="Pfam" id="PF05368">
    <property type="entry name" value="NmrA"/>
    <property type="match status" value="1"/>
</dbReference>
<dbReference type="InterPro" id="IPR008030">
    <property type="entry name" value="NmrA-like"/>
</dbReference>
<dbReference type="SUPFAM" id="SSF51735">
    <property type="entry name" value="NAD(P)-binding Rossmann-fold domains"/>
    <property type="match status" value="1"/>
</dbReference>
<feature type="domain" description="NmrA-like" evidence="3">
    <location>
        <begin position="2"/>
        <end position="288"/>
    </location>
</feature>
<evidence type="ECO:0000256" key="1">
    <source>
        <dbReference type="ARBA" id="ARBA00006328"/>
    </source>
</evidence>
<dbReference type="PANTHER" id="PTHR42748">
    <property type="entry name" value="NITROGEN METABOLITE REPRESSION PROTEIN NMRA FAMILY MEMBER"/>
    <property type="match status" value="1"/>
</dbReference>
<evidence type="ECO:0000256" key="2">
    <source>
        <dbReference type="ARBA" id="ARBA00022857"/>
    </source>
</evidence>
<dbReference type="Gene3D" id="3.90.25.10">
    <property type="entry name" value="UDP-galactose 4-epimerase, domain 1"/>
    <property type="match status" value="1"/>
</dbReference>
<dbReference type="RefSeq" id="WP_119477872.1">
    <property type="nucleotide sequence ID" value="NZ_QXML01000005.1"/>
</dbReference>
<evidence type="ECO:0000313" key="4">
    <source>
        <dbReference type="EMBL" id="RIW14966.1"/>
    </source>
</evidence>
<evidence type="ECO:0000259" key="3">
    <source>
        <dbReference type="Pfam" id="PF05368"/>
    </source>
</evidence>
<reference evidence="4 5" key="1">
    <citation type="submission" date="2018-09" db="EMBL/GenBank/DDBJ databases">
        <authorList>
            <person name="Wang X."/>
            <person name="Du Z."/>
        </authorList>
    </citation>
    <scope>NUCLEOTIDE SEQUENCE [LARGE SCALE GENOMIC DNA]</scope>
    <source>
        <strain evidence="4 5">N3</strain>
    </source>
</reference>
<proteinExistence type="inferred from homology"/>
<keyword evidence="5" id="KW-1185">Reference proteome</keyword>
<protein>
    <submittedName>
        <fullName evidence="4">NmrA family transcriptional regulator</fullName>
    </submittedName>
</protein>
<accession>A0A418PQU5</accession>
<sequence>MKVLVYGAGGSQQFPVIKALTDRGAKVLATTNQPEKIDLLTKAGAETVLANMSDKERLVEITKGIDAISFLVPFFLANPLDGYEYAKNAIDAAVKNNVKLLVWNTSGYILPIKIGNPAMDVRIDIADYLKNSGIPNIIIQPSVYAENLLGPWTAPFVKNDDTVTYPTPEEMPIGWIATKDVAQFVAQAIYSPHLAGQSFQISGVENLTGRQLANKFSIALNKPVQYRQMPPREFGKILEGLFGEGAGKGAEKMYQEITDTKQYPIMHSHSLSEVLEKLPVKMTSIEEWVSQNIESFS</sequence>
<dbReference type="InterPro" id="IPR036291">
    <property type="entry name" value="NAD(P)-bd_dom_sf"/>
</dbReference>
<dbReference type="AlphaFoldDB" id="A0A418PQU5"/>
<dbReference type="Proteomes" id="UP000283522">
    <property type="component" value="Unassembled WGS sequence"/>
</dbReference>
<keyword evidence="2" id="KW-0521">NADP</keyword>
<organism evidence="4 5">
    <name type="scientific">Algoriphagus lacus</name>
    <dbReference type="NCBI Taxonomy" id="2056311"/>
    <lineage>
        <taxon>Bacteria</taxon>
        <taxon>Pseudomonadati</taxon>
        <taxon>Bacteroidota</taxon>
        <taxon>Cytophagia</taxon>
        <taxon>Cytophagales</taxon>
        <taxon>Cyclobacteriaceae</taxon>
        <taxon>Algoriphagus</taxon>
    </lineage>
</organism>
<name>A0A418PQU5_9BACT</name>
<dbReference type="Gene3D" id="3.40.50.720">
    <property type="entry name" value="NAD(P)-binding Rossmann-like Domain"/>
    <property type="match status" value="1"/>
</dbReference>
<evidence type="ECO:0000313" key="5">
    <source>
        <dbReference type="Proteomes" id="UP000283522"/>
    </source>
</evidence>
<gene>
    <name evidence="4" type="ORF">D0X99_10940</name>
</gene>
<comment type="similarity">
    <text evidence="1">Belongs to the NmrA-type oxidoreductase family.</text>
</comment>
<comment type="caution">
    <text evidence="4">The sequence shown here is derived from an EMBL/GenBank/DDBJ whole genome shotgun (WGS) entry which is preliminary data.</text>
</comment>
<dbReference type="PANTHER" id="PTHR42748:SF7">
    <property type="entry name" value="NMRA LIKE REDOX SENSOR 1-RELATED"/>
    <property type="match status" value="1"/>
</dbReference>